<dbReference type="InterPro" id="IPR001509">
    <property type="entry name" value="Epimerase_deHydtase"/>
</dbReference>
<dbReference type="EMBL" id="JAVFKD010000001">
    <property type="protein sequence ID" value="KAK5997665.1"/>
    <property type="molecule type" value="Genomic_DNA"/>
</dbReference>
<keyword evidence="7" id="KW-0511">Multifunctional enzyme</keyword>
<protein>
    <submittedName>
        <fullName evidence="11">Bifunctional polymyxin resistance protein ArnA</fullName>
    </submittedName>
</protein>
<evidence type="ECO:0000259" key="8">
    <source>
        <dbReference type="Pfam" id="PF00551"/>
    </source>
</evidence>
<keyword evidence="3" id="KW-0448">Lipopolysaccharide biosynthesis</keyword>
<evidence type="ECO:0000313" key="12">
    <source>
        <dbReference type="Proteomes" id="UP001338125"/>
    </source>
</evidence>
<evidence type="ECO:0000256" key="4">
    <source>
        <dbReference type="ARBA" id="ARBA00023002"/>
    </source>
</evidence>
<evidence type="ECO:0000256" key="1">
    <source>
        <dbReference type="ARBA" id="ARBA00022516"/>
    </source>
</evidence>
<name>A0ABR0T0X6_9HYPO</name>
<dbReference type="SUPFAM" id="SSF51735">
    <property type="entry name" value="NAD(P)-binding Rossmann-fold domains"/>
    <property type="match status" value="1"/>
</dbReference>
<dbReference type="InterPro" id="IPR036477">
    <property type="entry name" value="Formyl_transf_N_sf"/>
</dbReference>
<evidence type="ECO:0000256" key="5">
    <source>
        <dbReference type="ARBA" id="ARBA00023098"/>
    </source>
</evidence>
<keyword evidence="4" id="KW-0560">Oxidoreductase</keyword>
<evidence type="ECO:0000259" key="9">
    <source>
        <dbReference type="Pfam" id="PF01370"/>
    </source>
</evidence>
<evidence type="ECO:0000313" key="11">
    <source>
        <dbReference type="EMBL" id="KAK5997665.1"/>
    </source>
</evidence>
<evidence type="ECO:0000256" key="6">
    <source>
        <dbReference type="ARBA" id="ARBA00023251"/>
    </source>
</evidence>
<evidence type="ECO:0000256" key="3">
    <source>
        <dbReference type="ARBA" id="ARBA00022985"/>
    </source>
</evidence>
<feature type="domain" description="NAD-dependent epimerase/dehydratase" evidence="9">
    <location>
        <begin position="323"/>
        <end position="573"/>
    </location>
</feature>
<feature type="domain" description="Formyl transferase C-terminal" evidence="10">
    <location>
        <begin position="207"/>
        <end position="287"/>
    </location>
</feature>
<dbReference type="InterPro" id="IPR011034">
    <property type="entry name" value="Formyl_transferase-like_C_sf"/>
</dbReference>
<keyword evidence="6" id="KW-0046">Antibiotic resistance</keyword>
<keyword evidence="12" id="KW-1185">Reference proteome</keyword>
<gene>
    <name evidence="11" type="ORF">PT974_00020</name>
</gene>
<dbReference type="Pfam" id="PF01370">
    <property type="entry name" value="Epimerase"/>
    <property type="match status" value="1"/>
</dbReference>
<proteinExistence type="predicted"/>
<dbReference type="SUPFAM" id="SSF50486">
    <property type="entry name" value="FMT C-terminal domain-like"/>
    <property type="match status" value="1"/>
</dbReference>
<keyword evidence="1" id="KW-0444">Lipid biosynthesis</keyword>
<accession>A0ABR0T0X6</accession>
<dbReference type="InterPro" id="IPR050177">
    <property type="entry name" value="Lipid_A_modif_metabolic_enz"/>
</dbReference>
<dbReference type="NCBIfam" id="NF005414">
    <property type="entry name" value="PRK06988.1"/>
    <property type="match status" value="1"/>
</dbReference>
<dbReference type="Proteomes" id="UP001338125">
    <property type="component" value="Unassembled WGS sequence"/>
</dbReference>
<evidence type="ECO:0000256" key="2">
    <source>
        <dbReference type="ARBA" id="ARBA00022556"/>
    </source>
</evidence>
<dbReference type="Pfam" id="PF02911">
    <property type="entry name" value="Formyl_trans_C"/>
    <property type="match status" value="1"/>
</dbReference>
<dbReference type="InterPro" id="IPR005793">
    <property type="entry name" value="Formyl_trans_C"/>
</dbReference>
<dbReference type="Gene3D" id="3.40.50.720">
    <property type="entry name" value="NAD(P)-binding Rossmann-like Domain"/>
    <property type="match status" value="1"/>
</dbReference>
<dbReference type="SUPFAM" id="SSF53328">
    <property type="entry name" value="Formyltransferase"/>
    <property type="match status" value="1"/>
</dbReference>
<comment type="caution">
    <text evidence="11">The sequence shown here is derived from an EMBL/GenBank/DDBJ whole genome shotgun (WGS) entry which is preliminary data.</text>
</comment>
<organism evidence="11 12">
    <name type="scientific">Cladobotryum mycophilum</name>
    <dbReference type="NCBI Taxonomy" id="491253"/>
    <lineage>
        <taxon>Eukaryota</taxon>
        <taxon>Fungi</taxon>
        <taxon>Dikarya</taxon>
        <taxon>Ascomycota</taxon>
        <taxon>Pezizomycotina</taxon>
        <taxon>Sordariomycetes</taxon>
        <taxon>Hypocreomycetidae</taxon>
        <taxon>Hypocreales</taxon>
        <taxon>Hypocreaceae</taxon>
        <taxon>Cladobotryum</taxon>
    </lineage>
</organism>
<dbReference type="NCBIfam" id="NF008872">
    <property type="entry name" value="PRK11908.1"/>
    <property type="match status" value="1"/>
</dbReference>
<dbReference type="InterPro" id="IPR002376">
    <property type="entry name" value="Formyl_transf_N"/>
</dbReference>
<dbReference type="Gene3D" id="3.40.50.12230">
    <property type="match status" value="1"/>
</dbReference>
<dbReference type="PANTHER" id="PTHR43245">
    <property type="entry name" value="BIFUNCTIONAL POLYMYXIN RESISTANCE PROTEIN ARNA"/>
    <property type="match status" value="1"/>
</dbReference>
<dbReference type="Pfam" id="PF00551">
    <property type="entry name" value="Formyl_trans_N"/>
    <property type="match status" value="1"/>
</dbReference>
<reference evidence="11 12" key="1">
    <citation type="submission" date="2024-01" db="EMBL/GenBank/DDBJ databases">
        <title>Complete genome of Cladobotryum mycophilum ATHUM6906.</title>
        <authorList>
            <person name="Christinaki A.C."/>
            <person name="Myridakis A.I."/>
            <person name="Kouvelis V.N."/>
        </authorList>
    </citation>
    <scope>NUCLEOTIDE SEQUENCE [LARGE SCALE GENOMIC DNA]</scope>
    <source>
        <strain evidence="11 12">ATHUM6906</strain>
    </source>
</reference>
<keyword evidence="5" id="KW-0443">Lipid metabolism</keyword>
<evidence type="ECO:0000256" key="7">
    <source>
        <dbReference type="ARBA" id="ARBA00023268"/>
    </source>
</evidence>
<dbReference type="PANTHER" id="PTHR43245:SF13">
    <property type="entry name" value="UDP-D-APIOSE_UDP-D-XYLOSE SYNTHASE 2"/>
    <property type="match status" value="1"/>
</dbReference>
<keyword evidence="2" id="KW-0441">Lipid A biosynthesis</keyword>
<feature type="domain" description="Formyl transferase N-terminal" evidence="8">
    <location>
        <begin position="62"/>
        <end position="178"/>
    </location>
</feature>
<evidence type="ECO:0000259" key="10">
    <source>
        <dbReference type="Pfam" id="PF02911"/>
    </source>
</evidence>
<sequence length="656" mass="73506">MSLKQPSAIVFGYHEVGVRCLRALLARGVHVSLVVTHDNDPSETIWFASMQEECRAHDIPFIMPLNPRSDDLLFKVQELQPDFIFSFYYRFMLPTNVLEQARCGSFNMHGSLLPKYRGRAPVNWAVLHGETETGVTLHEMVAKPDAGPIVAQSAVPIFPDETAFEVMQKISVVAEQTLWTILPDLLQMEATRLPNQLSRGSYFGGRKPEDGLVDWSKPAQEVYNLHRAVAPPYPGAWTILGEHKLTIGKAHLSQQVKRSMPTGLTVCDNEIIGVCGDGRYIVISQLLKNSQSVSPRYLAELLQGSGHHVTVPNGYSAPPKCLFILGINGFIGHHLCKRILETTDWKICGIDIESHRISKFLNCVAYKQRMNFKQGDIETNWEWVQARIHECDAILPLAALATPLSYVKTPLRVFELDFESNVRIVRLVADAKKRLIFPSTSEVYGMCRDEEFDTETSELVCGPIKASRWIYSCSKQLLDRIIFAYGDESLDFTIFRPFNCIGLGLDSVEAIGAGKSRVTTQFIGNIVRNEDIILVDGGSQSRTFIYVDDLIDALMKIIDNKDGIASGKIYNIGNPANNCTIRQLADLMLKEAKSSDKLAQSSSKIRSATGVEYYGEGYQDMHRRVPNISRTMTDLDWKPSVSLEDAIHELFVDLIT</sequence>
<dbReference type="InterPro" id="IPR036291">
    <property type="entry name" value="NAD(P)-bd_dom_sf"/>
</dbReference>